<dbReference type="PANTHER" id="PTHR43065:SF10">
    <property type="entry name" value="PEROXIDE STRESS-ACTIVATED HISTIDINE KINASE MAK3"/>
    <property type="match status" value="1"/>
</dbReference>
<dbReference type="Pfam" id="PF00512">
    <property type="entry name" value="HisKA"/>
    <property type="match status" value="1"/>
</dbReference>
<dbReference type="RefSeq" id="WP_214171568.1">
    <property type="nucleotide sequence ID" value="NZ_JAHCVJ010000004.1"/>
</dbReference>
<dbReference type="EMBL" id="JAHCVJ010000004">
    <property type="protein sequence ID" value="MBT0664784.1"/>
    <property type="molecule type" value="Genomic_DNA"/>
</dbReference>
<dbReference type="SMART" id="SM00065">
    <property type="entry name" value="GAF"/>
    <property type="match status" value="3"/>
</dbReference>
<comment type="caution">
    <text evidence="11">The sequence shown here is derived from an EMBL/GenBank/DDBJ whole genome shotgun (WGS) entry which is preliminary data.</text>
</comment>
<evidence type="ECO:0000256" key="5">
    <source>
        <dbReference type="ARBA" id="ARBA00022741"/>
    </source>
</evidence>
<evidence type="ECO:0000313" key="12">
    <source>
        <dbReference type="Proteomes" id="UP000811899"/>
    </source>
</evidence>
<evidence type="ECO:0000256" key="8">
    <source>
        <dbReference type="ARBA" id="ARBA00023012"/>
    </source>
</evidence>
<evidence type="ECO:0000256" key="4">
    <source>
        <dbReference type="ARBA" id="ARBA00022679"/>
    </source>
</evidence>
<gene>
    <name evidence="11" type="ORF">KI809_10780</name>
</gene>
<dbReference type="InterPro" id="IPR029016">
    <property type="entry name" value="GAF-like_dom_sf"/>
</dbReference>
<dbReference type="Proteomes" id="UP000811899">
    <property type="component" value="Unassembled WGS sequence"/>
</dbReference>
<dbReference type="GO" id="GO:0000155">
    <property type="term" value="F:phosphorelay sensor kinase activity"/>
    <property type="evidence" value="ECO:0007669"/>
    <property type="project" value="InterPro"/>
</dbReference>
<keyword evidence="6" id="KW-0418">Kinase</keyword>
<dbReference type="Gene3D" id="3.30.565.10">
    <property type="entry name" value="Histidine kinase-like ATPase, C-terminal domain"/>
    <property type="match status" value="1"/>
</dbReference>
<evidence type="ECO:0000256" key="7">
    <source>
        <dbReference type="ARBA" id="ARBA00022840"/>
    </source>
</evidence>
<dbReference type="InterPro" id="IPR036890">
    <property type="entry name" value="HATPase_C_sf"/>
</dbReference>
<dbReference type="InterPro" id="IPR004358">
    <property type="entry name" value="Sig_transdc_His_kin-like_C"/>
</dbReference>
<dbReference type="EC" id="2.7.13.3" evidence="2"/>
<proteinExistence type="predicted"/>
<evidence type="ECO:0000256" key="3">
    <source>
        <dbReference type="ARBA" id="ARBA00022553"/>
    </source>
</evidence>
<comment type="catalytic activity">
    <reaction evidence="1">
        <text>ATP + protein L-histidine = ADP + protein N-phospho-L-histidine.</text>
        <dbReference type="EC" id="2.7.13.3"/>
    </reaction>
</comment>
<keyword evidence="7" id="KW-0067">ATP-binding</keyword>
<dbReference type="Gene3D" id="3.30.450.40">
    <property type="match status" value="3"/>
</dbReference>
<evidence type="ECO:0000259" key="10">
    <source>
        <dbReference type="PROSITE" id="PS50109"/>
    </source>
</evidence>
<feature type="coiled-coil region" evidence="9">
    <location>
        <begin position="536"/>
        <end position="563"/>
    </location>
</feature>
<evidence type="ECO:0000256" key="2">
    <source>
        <dbReference type="ARBA" id="ARBA00012438"/>
    </source>
</evidence>
<evidence type="ECO:0000313" key="11">
    <source>
        <dbReference type="EMBL" id="MBT0664784.1"/>
    </source>
</evidence>
<dbReference type="AlphaFoldDB" id="A0AAW4L235"/>
<dbReference type="PANTHER" id="PTHR43065">
    <property type="entry name" value="SENSOR HISTIDINE KINASE"/>
    <property type="match status" value="1"/>
</dbReference>
<accession>A0AAW4L235</accession>
<evidence type="ECO:0000256" key="9">
    <source>
        <dbReference type="SAM" id="Coils"/>
    </source>
</evidence>
<keyword evidence="4" id="KW-0808">Transferase</keyword>
<dbReference type="Pfam" id="PF02518">
    <property type="entry name" value="HATPase_c"/>
    <property type="match status" value="1"/>
</dbReference>
<dbReference type="CDD" id="cd00082">
    <property type="entry name" value="HisKA"/>
    <property type="match status" value="1"/>
</dbReference>
<dbReference type="PRINTS" id="PR00344">
    <property type="entry name" value="BCTRLSENSOR"/>
</dbReference>
<dbReference type="InterPro" id="IPR003661">
    <property type="entry name" value="HisK_dim/P_dom"/>
</dbReference>
<dbReference type="PROSITE" id="PS50109">
    <property type="entry name" value="HIS_KIN"/>
    <property type="match status" value="1"/>
</dbReference>
<feature type="domain" description="Histidine kinase" evidence="10">
    <location>
        <begin position="572"/>
        <end position="784"/>
    </location>
</feature>
<dbReference type="InterPro" id="IPR036097">
    <property type="entry name" value="HisK_dim/P_sf"/>
</dbReference>
<organism evidence="11 12">
    <name type="scientific">Geoanaerobacter pelophilus</name>
    <dbReference type="NCBI Taxonomy" id="60036"/>
    <lineage>
        <taxon>Bacteria</taxon>
        <taxon>Pseudomonadati</taxon>
        <taxon>Thermodesulfobacteriota</taxon>
        <taxon>Desulfuromonadia</taxon>
        <taxon>Geobacterales</taxon>
        <taxon>Geobacteraceae</taxon>
        <taxon>Geoanaerobacter</taxon>
    </lineage>
</organism>
<name>A0AAW4L235_9BACT</name>
<protein>
    <recommendedName>
        <fullName evidence="2">histidine kinase</fullName>
        <ecNumber evidence="2">2.7.13.3</ecNumber>
    </recommendedName>
</protein>
<dbReference type="SMART" id="SM00387">
    <property type="entry name" value="HATPase_c"/>
    <property type="match status" value="1"/>
</dbReference>
<dbReference type="GO" id="GO:0005524">
    <property type="term" value="F:ATP binding"/>
    <property type="evidence" value="ECO:0007669"/>
    <property type="project" value="UniProtKB-KW"/>
</dbReference>
<dbReference type="SUPFAM" id="SSF55781">
    <property type="entry name" value="GAF domain-like"/>
    <property type="match status" value="3"/>
</dbReference>
<dbReference type="InterPro" id="IPR003594">
    <property type="entry name" value="HATPase_dom"/>
</dbReference>
<dbReference type="Gene3D" id="1.10.287.130">
    <property type="match status" value="1"/>
</dbReference>
<dbReference type="Pfam" id="PF13185">
    <property type="entry name" value="GAF_2"/>
    <property type="match status" value="1"/>
</dbReference>
<keyword evidence="5" id="KW-0547">Nucleotide-binding</keyword>
<reference evidence="11 12" key="1">
    <citation type="submission" date="2021-05" db="EMBL/GenBank/DDBJ databases">
        <title>The draft genome of Geobacter pelophilus DSM 12255.</title>
        <authorList>
            <person name="Xu Z."/>
            <person name="Masuda Y."/>
            <person name="Itoh H."/>
            <person name="Senoo K."/>
        </authorList>
    </citation>
    <scope>NUCLEOTIDE SEQUENCE [LARGE SCALE GENOMIC DNA]</scope>
    <source>
        <strain evidence="11 12">DSM 12255</strain>
    </source>
</reference>
<keyword evidence="8" id="KW-0902">Two-component regulatory system</keyword>
<dbReference type="SMART" id="SM00388">
    <property type="entry name" value="HisKA"/>
    <property type="match status" value="1"/>
</dbReference>
<keyword evidence="3" id="KW-0597">Phosphoprotein</keyword>
<dbReference type="SUPFAM" id="SSF47384">
    <property type="entry name" value="Homodimeric domain of signal transducing histidine kinase"/>
    <property type="match status" value="1"/>
</dbReference>
<evidence type="ECO:0000256" key="6">
    <source>
        <dbReference type="ARBA" id="ARBA00022777"/>
    </source>
</evidence>
<dbReference type="InterPro" id="IPR003018">
    <property type="entry name" value="GAF"/>
</dbReference>
<evidence type="ECO:0000256" key="1">
    <source>
        <dbReference type="ARBA" id="ARBA00000085"/>
    </source>
</evidence>
<keyword evidence="12" id="KW-1185">Reference proteome</keyword>
<dbReference type="InterPro" id="IPR005467">
    <property type="entry name" value="His_kinase_dom"/>
</dbReference>
<keyword evidence="9" id="KW-0175">Coiled coil</keyword>
<dbReference type="SUPFAM" id="SSF55874">
    <property type="entry name" value="ATPase domain of HSP90 chaperone/DNA topoisomerase II/histidine kinase"/>
    <property type="match status" value="1"/>
</dbReference>
<dbReference type="Pfam" id="PF01590">
    <property type="entry name" value="GAF"/>
    <property type="match status" value="1"/>
</dbReference>
<sequence>MTVTDKDRYTLLSKAIRIANSATLSYQLRLKSLAKFLATSFSCQSVTIYISDDSRRYLSSAVSSISISKSYSCRLPFGKGIAGRCAAARSPLLEPASECHSMEIAKGTEQFFYAHPIQDERSIYGVVTLGSATDYSPSGQDLDLFQNLLEVIAGIIHRIGISAASHRRINNLTILSELGALLNRSASLDSLVPIVLDTCQRQTGSCCTVFRLVGEDGVPTLRQHRVSHSARKNLAILLGIEDLCSAKVRHSGISLLISDLVSDEDLPLSYVCVPLKFENRVHGTMTFFGKGFNSGEDQNFTEEDRDLFESMALLVSNAIAGATNYQQVLRLSQDNNHKLKELALLYRLSNTMLSTIRLNKLMHLILSALTCGPNPLFERAMLFLINERAGVMQGMLGVSTKTTGLSKPLLDDDSDIALTSRWDITEKEMLLQQNSEFSSEVRGTRLELNKAKNMSSRAVLERRLVHVPDASREKHVDQDFVKRFGISSFAATPLLAKEKVLGVIVVDNPDSSRLSTVEELRFLELCTNQAGMAIENSLLYSQIEDANRRLRDAQERLIHGERLATIGEMAAGIAHELKSPLVSIGGFARRLQRKLHKGSEESGYVSTIVGEVDRLEKMLSDILSFSKKSNLCYSVCSMQEIVEEALSVVLPPFEESRITIMRNFPRKVLSFLGDGQQIKQVFINLFTNALEAMQGGAGEIKITATSGRHAGHDAVIVKVADTGGGIPLSALNNIFNPFYTTKESGTGLGIPIVNRIVTNHGGKVQVNNYPGVGVEFTVILPVEPPPPVMHS</sequence>